<dbReference type="InterPro" id="IPR008972">
    <property type="entry name" value="Cupredoxin"/>
</dbReference>
<dbReference type="GO" id="GO:0016491">
    <property type="term" value="F:oxidoreductase activity"/>
    <property type="evidence" value="ECO:0007669"/>
    <property type="project" value="UniProtKB-KW"/>
</dbReference>
<evidence type="ECO:0000259" key="5">
    <source>
        <dbReference type="Pfam" id="PF07732"/>
    </source>
</evidence>
<keyword evidence="7" id="KW-1185">Reference proteome</keyword>
<keyword evidence="2" id="KW-0560">Oxidoreductase</keyword>
<evidence type="ECO:0000259" key="3">
    <source>
        <dbReference type="Pfam" id="PF00394"/>
    </source>
</evidence>
<dbReference type="PANTHER" id="PTHR11709">
    <property type="entry name" value="MULTI-COPPER OXIDASE"/>
    <property type="match status" value="1"/>
</dbReference>
<dbReference type="InterPro" id="IPR002355">
    <property type="entry name" value="Cu_oxidase_Cu_BS"/>
</dbReference>
<evidence type="ECO:0000259" key="4">
    <source>
        <dbReference type="Pfam" id="PF07731"/>
    </source>
</evidence>
<feature type="domain" description="Plastocyanin-like" evidence="4">
    <location>
        <begin position="382"/>
        <end position="487"/>
    </location>
</feature>
<keyword evidence="1" id="KW-0479">Metal-binding</keyword>
<dbReference type="AlphaFoldDB" id="A0A3L6ZW83"/>
<dbReference type="PROSITE" id="PS00080">
    <property type="entry name" value="MULTICOPPER_OXIDASE2"/>
    <property type="match status" value="1"/>
</dbReference>
<dbReference type="GO" id="GO:0005507">
    <property type="term" value="F:copper ion binding"/>
    <property type="evidence" value="ECO:0007669"/>
    <property type="project" value="InterPro"/>
</dbReference>
<evidence type="ECO:0000256" key="2">
    <source>
        <dbReference type="ARBA" id="ARBA00023002"/>
    </source>
</evidence>
<feature type="domain" description="Plastocyanin-like" evidence="3">
    <location>
        <begin position="218"/>
        <end position="294"/>
    </location>
</feature>
<dbReference type="Gene3D" id="2.60.40.420">
    <property type="entry name" value="Cupredoxins - blue copper proteins"/>
    <property type="match status" value="3"/>
</dbReference>
<dbReference type="SUPFAM" id="SSF49503">
    <property type="entry name" value="Cupredoxins"/>
    <property type="match status" value="3"/>
</dbReference>
<dbReference type="Proteomes" id="UP000270299">
    <property type="component" value="Unassembled WGS sequence"/>
</dbReference>
<reference evidence="6 7" key="1">
    <citation type="submission" date="2018-10" db="EMBL/GenBank/DDBJ databases">
        <authorList>
            <person name="Li J."/>
        </authorList>
    </citation>
    <scope>NUCLEOTIDE SEQUENCE [LARGE SCALE GENOMIC DNA]</scope>
    <source>
        <strain evidence="6 7">CCTCC AB209002</strain>
    </source>
</reference>
<dbReference type="Pfam" id="PF00394">
    <property type="entry name" value="Cu-oxidase"/>
    <property type="match status" value="1"/>
</dbReference>
<evidence type="ECO:0000256" key="1">
    <source>
        <dbReference type="ARBA" id="ARBA00022723"/>
    </source>
</evidence>
<dbReference type="InterPro" id="IPR011707">
    <property type="entry name" value="Cu-oxidase-like_N"/>
</dbReference>
<dbReference type="CDD" id="cd13853">
    <property type="entry name" value="CuRO_1_Tth-MCO_like"/>
    <property type="match status" value="1"/>
</dbReference>
<sequence>MKPISRRSALTLGGLGLAGTAVGGVGLWWSSSSARPARPTAGEELREPSELRSANGRLQLRLDAAPGTIEIGGRTANALSFNGGIPGPTLRLKAGDRLGVTLHNGLEDPTNLHVHGLHVSPEGNGDNPFVTVVPGETFDYEFQLPADHPPGAFWYHPHHHGLVADQIFGGLYGAIIVEDPEPIEAVRERVLVISDITLDGQGRIPSVAPMEQMMGREGELVLVNGQVNPLLSARPGERERWRIVNACVSRYLRLRLDGQQMQLLGIDSGRFATPEAVEDIVLTPGNRADLLVTMVEGLAVLEAQPYDRGRAGGMMGGSGQPRSGTAAGRARLATLTVAGEPVTAAPEVPVQPAPRDLRGSTVTARRELTFAMGMGGMMGSGGMMSFTINGQRFDGERVDITVEAGSVEEWTLRNTSPMDHPVHLHVWPMQVVESDGGASGAAIWRDVVNVPARGQARVRIAFDDYTGRSVYHCHILDHEDEGMMGVIEAR</sequence>
<evidence type="ECO:0000313" key="7">
    <source>
        <dbReference type="Proteomes" id="UP000270299"/>
    </source>
</evidence>
<dbReference type="InterPro" id="IPR006311">
    <property type="entry name" value="TAT_signal"/>
</dbReference>
<dbReference type="RefSeq" id="WP_121672878.1">
    <property type="nucleotide sequence ID" value="NZ_BMXM01000004.1"/>
</dbReference>
<dbReference type="PANTHER" id="PTHR11709:SF2">
    <property type="entry name" value="MULTICOPPER OXIDASE LPR1"/>
    <property type="match status" value="1"/>
</dbReference>
<dbReference type="EMBL" id="RCUV01000008">
    <property type="protein sequence ID" value="RLP71362.1"/>
    <property type="molecule type" value="Genomic_DNA"/>
</dbReference>
<dbReference type="CDD" id="cd13900">
    <property type="entry name" value="CuRO_3_Tth-MCO_like"/>
    <property type="match status" value="1"/>
</dbReference>
<dbReference type="InterPro" id="IPR045087">
    <property type="entry name" value="Cu-oxidase_fam"/>
</dbReference>
<dbReference type="Pfam" id="PF07732">
    <property type="entry name" value="Cu-oxidase_3"/>
    <property type="match status" value="1"/>
</dbReference>
<gene>
    <name evidence="6" type="ORF">D9V29_08390</name>
</gene>
<organism evidence="6 7">
    <name type="scientific">Mycetocola manganoxydans</name>
    <dbReference type="NCBI Taxonomy" id="699879"/>
    <lineage>
        <taxon>Bacteria</taxon>
        <taxon>Bacillati</taxon>
        <taxon>Actinomycetota</taxon>
        <taxon>Actinomycetes</taxon>
        <taxon>Micrococcales</taxon>
        <taxon>Microbacteriaceae</taxon>
        <taxon>Mycetocola</taxon>
    </lineage>
</organism>
<dbReference type="PROSITE" id="PS51318">
    <property type="entry name" value="TAT"/>
    <property type="match status" value="1"/>
</dbReference>
<accession>A0A3L6ZW83</accession>
<dbReference type="CDD" id="cd13881">
    <property type="entry name" value="CuRO_2_McoC_like"/>
    <property type="match status" value="1"/>
</dbReference>
<protein>
    <submittedName>
        <fullName evidence="6">Multicopper oxidase family protein</fullName>
    </submittedName>
</protein>
<dbReference type="InterPro" id="IPR001117">
    <property type="entry name" value="Cu-oxidase_2nd"/>
</dbReference>
<proteinExistence type="predicted"/>
<name>A0A3L6ZW83_9MICO</name>
<feature type="domain" description="Plastocyanin-like" evidence="5">
    <location>
        <begin position="68"/>
        <end position="181"/>
    </location>
</feature>
<dbReference type="OrthoDB" id="345021at2"/>
<dbReference type="Pfam" id="PF07731">
    <property type="entry name" value="Cu-oxidase_2"/>
    <property type="match status" value="1"/>
</dbReference>
<evidence type="ECO:0000313" key="6">
    <source>
        <dbReference type="EMBL" id="RLP71362.1"/>
    </source>
</evidence>
<comment type="caution">
    <text evidence="6">The sequence shown here is derived from an EMBL/GenBank/DDBJ whole genome shotgun (WGS) entry which is preliminary data.</text>
</comment>
<dbReference type="InterPro" id="IPR011706">
    <property type="entry name" value="Cu-oxidase_C"/>
</dbReference>